<dbReference type="RefSeq" id="WP_343843915.1">
    <property type="nucleotide sequence ID" value="NZ_BAAAEI010000006.1"/>
</dbReference>
<accession>A0ABN0X1F6</accession>
<dbReference type="Gene3D" id="2.40.50.100">
    <property type="match status" value="1"/>
</dbReference>
<feature type="coiled-coil region" evidence="3">
    <location>
        <begin position="202"/>
        <end position="236"/>
    </location>
</feature>
<comment type="caution">
    <text evidence="4">The sequence shown here is derived from an EMBL/GenBank/DDBJ whole genome shotgun (WGS) entry which is preliminary data.</text>
</comment>
<keyword evidence="5" id="KW-1185">Reference proteome</keyword>
<comment type="subcellular location">
    <subcellularLocation>
        <location evidence="1">Cell envelope</location>
    </subcellularLocation>
</comment>
<sequence>MQEPLTIPANNSPWKRALLLTTTAAGLAILIWLVLLLGQQLSPAAPADLKVAQADWGPVQARVSGYGRLSAVSNTSVIAQVEGVIADLKVYPGTTVKKGDLLVQLQSPRLVRQLAQARLDWYQAQAEYQSALVDIERQGMEVKKQLDVAGIDVEMARQELDILTQLKQKQIVSELEHQRATAILAKATLQLTQAQQSYTFWQQALSSKRQAAEYTLKAAEEKLDIARQDIDKLNIYATKDGILNSLGEQVELGKVAREGDVLGVILDPDMLMADVFVSAADALHLTLGMAAEVSMLSGEFSASVYRIYPKVENNLMQVTLAFDAPLPAAAKDNMELSASILVADIAHSLRLPLPAYPIKANSENLFYVQQGQDYIRQPLATGLVGQHYVQVLHGIEAQQKVLIQYPPAWQNKPRITQKDMNIE</sequence>
<reference evidence="4 5" key="1">
    <citation type="journal article" date="2019" name="Int. J. Syst. Evol. Microbiol.">
        <title>The Global Catalogue of Microorganisms (GCM) 10K type strain sequencing project: providing services to taxonomists for standard genome sequencing and annotation.</title>
        <authorList>
            <consortium name="The Broad Institute Genomics Platform"/>
            <consortium name="The Broad Institute Genome Sequencing Center for Infectious Disease"/>
            <person name="Wu L."/>
            <person name="Ma J."/>
        </authorList>
    </citation>
    <scope>NUCLEOTIDE SEQUENCE [LARGE SCALE GENOMIC DNA]</scope>
    <source>
        <strain evidence="4 5">JCM 13378</strain>
    </source>
</reference>
<evidence type="ECO:0000256" key="2">
    <source>
        <dbReference type="ARBA" id="ARBA00023054"/>
    </source>
</evidence>
<name>A0ABN0X1F6_9ALTE</name>
<keyword evidence="2 3" id="KW-0175">Coiled coil</keyword>
<dbReference type="PANTHER" id="PTHR32347">
    <property type="entry name" value="EFFLUX SYSTEM COMPONENT YKNX-RELATED"/>
    <property type="match status" value="1"/>
</dbReference>
<dbReference type="InterPro" id="IPR050465">
    <property type="entry name" value="UPF0194_transport"/>
</dbReference>
<proteinExistence type="predicted"/>
<dbReference type="Gene3D" id="1.10.287.470">
    <property type="entry name" value="Helix hairpin bin"/>
    <property type="match status" value="1"/>
</dbReference>
<dbReference type="Proteomes" id="UP001501757">
    <property type="component" value="Unassembled WGS sequence"/>
</dbReference>
<gene>
    <name evidence="4" type="ORF">GCM10009092_16130</name>
</gene>
<dbReference type="EMBL" id="BAAAEI010000006">
    <property type="protein sequence ID" value="GAA0352516.1"/>
    <property type="molecule type" value="Genomic_DNA"/>
</dbReference>
<organism evidence="4 5">
    <name type="scientific">Bowmanella denitrificans</name>
    <dbReference type="NCBI Taxonomy" id="366582"/>
    <lineage>
        <taxon>Bacteria</taxon>
        <taxon>Pseudomonadati</taxon>
        <taxon>Pseudomonadota</taxon>
        <taxon>Gammaproteobacteria</taxon>
        <taxon>Alteromonadales</taxon>
        <taxon>Alteromonadaceae</taxon>
        <taxon>Bowmanella</taxon>
    </lineage>
</organism>
<dbReference type="PANTHER" id="PTHR32347:SF23">
    <property type="entry name" value="BLL5650 PROTEIN"/>
    <property type="match status" value="1"/>
</dbReference>
<evidence type="ECO:0000313" key="5">
    <source>
        <dbReference type="Proteomes" id="UP001501757"/>
    </source>
</evidence>
<protein>
    <submittedName>
        <fullName evidence="4">Uncharacterized protein</fullName>
    </submittedName>
</protein>
<dbReference type="Gene3D" id="2.40.30.170">
    <property type="match status" value="1"/>
</dbReference>
<evidence type="ECO:0000256" key="3">
    <source>
        <dbReference type="SAM" id="Coils"/>
    </source>
</evidence>
<dbReference type="SUPFAM" id="SSF111369">
    <property type="entry name" value="HlyD-like secretion proteins"/>
    <property type="match status" value="1"/>
</dbReference>
<evidence type="ECO:0000313" key="4">
    <source>
        <dbReference type="EMBL" id="GAA0352516.1"/>
    </source>
</evidence>
<evidence type="ECO:0000256" key="1">
    <source>
        <dbReference type="ARBA" id="ARBA00004196"/>
    </source>
</evidence>